<accession>A0A6A0AKH3</accession>
<dbReference type="EMBL" id="BLLF01008370">
    <property type="protein sequence ID" value="GFH33346.1"/>
    <property type="molecule type" value="Genomic_DNA"/>
</dbReference>
<evidence type="ECO:0000256" key="1">
    <source>
        <dbReference type="SAM" id="MobiDB-lite"/>
    </source>
</evidence>
<dbReference type="Proteomes" id="UP000485058">
    <property type="component" value="Unassembled WGS sequence"/>
</dbReference>
<evidence type="ECO:0000313" key="3">
    <source>
        <dbReference type="Proteomes" id="UP000485058"/>
    </source>
</evidence>
<name>A0A6A0AKH3_HAELA</name>
<evidence type="ECO:0000313" key="2">
    <source>
        <dbReference type="EMBL" id="GFH33346.1"/>
    </source>
</evidence>
<comment type="caution">
    <text evidence="2">The sequence shown here is derived from an EMBL/GenBank/DDBJ whole genome shotgun (WGS) entry which is preliminary data.</text>
</comment>
<dbReference type="InterPro" id="IPR009057">
    <property type="entry name" value="Homeodomain-like_sf"/>
</dbReference>
<feature type="region of interest" description="Disordered" evidence="1">
    <location>
        <begin position="1"/>
        <end position="31"/>
    </location>
</feature>
<sequence>MVQAQPPALAQITTASAPRARRSKASNGARHRVSMLAATAQALFKYKRGAERPSVRAVAKQHGVSHSTLSDFINRGLRVATRGRPTALTEAEEMQLVSIVKGAQAQGRGVTRLDLLGAVQWACEV</sequence>
<reference evidence="2 3" key="1">
    <citation type="submission" date="2020-02" db="EMBL/GenBank/DDBJ databases">
        <title>Draft genome sequence of Haematococcus lacustris strain NIES-144.</title>
        <authorList>
            <person name="Morimoto D."/>
            <person name="Nakagawa S."/>
            <person name="Yoshida T."/>
            <person name="Sawayama S."/>
        </authorList>
    </citation>
    <scope>NUCLEOTIDE SEQUENCE [LARGE SCALE GENOMIC DNA]</scope>
    <source>
        <strain evidence="2 3">NIES-144</strain>
    </source>
</reference>
<organism evidence="2 3">
    <name type="scientific">Haematococcus lacustris</name>
    <name type="common">Green alga</name>
    <name type="synonym">Haematococcus pluvialis</name>
    <dbReference type="NCBI Taxonomy" id="44745"/>
    <lineage>
        <taxon>Eukaryota</taxon>
        <taxon>Viridiplantae</taxon>
        <taxon>Chlorophyta</taxon>
        <taxon>core chlorophytes</taxon>
        <taxon>Chlorophyceae</taxon>
        <taxon>CS clade</taxon>
        <taxon>Chlamydomonadales</taxon>
        <taxon>Haematococcaceae</taxon>
        <taxon>Haematococcus</taxon>
    </lineage>
</organism>
<proteinExistence type="predicted"/>
<dbReference type="SUPFAM" id="SSF46689">
    <property type="entry name" value="Homeodomain-like"/>
    <property type="match status" value="1"/>
</dbReference>
<feature type="non-terminal residue" evidence="2">
    <location>
        <position position="1"/>
    </location>
</feature>
<gene>
    <name evidence="2" type="ORF">HaLaN_32704</name>
</gene>
<feature type="non-terminal residue" evidence="2">
    <location>
        <position position="125"/>
    </location>
</feature>
<protein>
    <submittedName>
        <fullName evidence="2">Uncharacterized protein</fullName>
    </submittedName>
</protein>
<dbReference type="AlphaFoldDB" id="A0A6A0AKH3"/>
<keyword evidence="3" id="KW-1185">Reference proteome</keyword>
<feature type="compositionally biased region" description="Basic residues" evidence="1">
    <location>
        <begin position="19"/>
        <end position="31"/>
    </location>
</feature>